<keyword evidence="3" id="KW-1185">Reference proteome</keyword>
<evidence type="ECO:0000313" key="2">
    <source>
        <dbReference type="EMBL" id="PWA44239.1"/>
    </source>
</evidence>
<dbReference type="AlphaFoldDB" id="A0A2U1L5I4"/>
<dbReference type="PROSITE" id="PS51808">
    <property type="entry name" value="CHCH"/>
    <property type="match status" value="1"/>
</dbReference>
<name>A0A2U1L5I4_ARTAN</name>
<dbReference type="Pfam" id="PF07802">
    <property type="entry name" value="GCK"/>
    <property type="match status" value="1"/>
</dbReference>
<dbReference type="PANTHER" id="PTHR34357:SF2">
    <property type="entry name" value="F26F24.3-RELATED"/>
    <property type="match status" value="1"/>
</dbReference>
<protein>
    <submittedName>
        <fullName evidence="2">GCK</fullName>
    </submittedName>
</protein>
<dbReference type="EMBL" id="PKPP01011386">
    <property type="protein sequence ID" value="PWA44239.1"/>
    <property type="molecule type" value="Genomic_DNA"/>
</dbReference>
<reference evidence="2 3" key="1">
    <citation type="journal article" date="2018" name="Mol. Plant">
        <title>The genome of Artemisia annua provides insight into the evolution of Asteraceae family and artemisinin biosynthesis.</title>
        <authorList>
            <person name="Shen Q."/>
            <person name="Zhang L."/>
            <person name="Liao Z."/>
            <person name="Wang S."/>
            <person name="Yan T."/>
            <person name="Shi P."/>
            <person name="Liu M."/>
            <person name="Fu X."/>
            <person name="Pan Q."/>
            <person name="Wang Y."/>
            <person name="Lv Z."/>
            <person name="Lu X."/>
            <person name="Zhang F."/>
            <person name="Jiang W."/>
            <person name="Ma Y."/>
            <person name="Chen M."/>
            <person name="Hao X."/>
            <person name="Li L."/>
            <person name="Tang Y."/>
            <person name="Lv G."/>
            <person name="Zhou Y."/>
            <person name="Sun X."/>
            <person name="Brodelius P.E."/>
            <person name="Rose J.K.C."/>
            <person name="Tang K."/>
        </authorList>
    </citation>
    <scope>NUCLEOTIDE SEQUENCE [LARGE SCALE GENOMIC DNA]</scope>
    <source>
        <strain evidence="3">cv. Huhao1</strain>
        <tissue evidence="2">Leaf</tissue>
    </source>
</reference>
<dbReference type="OrthoDB" id="2148418at2759"/>
<dbReference type="InterPro" id="IPR012891">
    <property type="entry name" value="GCK_dom"/>
</dbReference>
<organism evidence="2 3">
    <name type="scientific">Artemisia annua</name>
    <name type="common">Sweet wormwood</name>
    <dbReference type="NCBI Taxonomy" id="35608"/>
    <lineage>
        <taxon>Eukaryota</taxon>
        <taxon>Viridiplantae</taxon>
        <taxon>Streptophyta</taxon>
        <taxon>Embryophyta</taxon>
        <taxon>Tracheophyta</taxon>
        <taxon>Spermatophyta</taxon>
        <taxon>Magnoliopsida</taxon>
        <taxon>eudicotyledons</taxon>
        <taxon>Gunneridae</taxon>
        <taxon>Pentapetalae</taxon>
        <taxon>asterids</taxon>
        <taxon>campanulids</taxon>
        <taxon>Asterales</taxon>
        <taxon>Asteraceae</taxon>
        <taxon>Asteroideae</taxon>
        <taxon>Anthemideae</taxon>
        <taxon>Artemisiinae</taxon>
        <taxon>Artemisia</taxon>
    </lineage>
</organism>
<dbReference type="Proteomes" id="UP000245207">
    <property type="component" value="Unassembled WGS sequence"/>
</dbReference>
<feature type="domain" description="GCK" evidence="1">
    <location>
        <begin position="32"/>
        <end position="109"/>
    </location>
</feature>
<dbReference type="PANTHER" id="PTHR34357">
    <property type="entry name" value="F7A19.14 PROTEIN-RELATED"/>
    <property type="match status" value="1"/>
</dbReference>
<comment type="caution">
    <text evidence="2">The sequence shown here is derived from an EMBL/GenBank/DDBJ whole genome shotgun (WGS) entry which is preliminary data.</text>
</comment>
<dbReference type="STRING" id="35608.A0A2U1L5I4"/>
<gene>
    <name evidence="2" type="ORF">CTI12_AA528260</name>
</gene>
<dbReference type="SMART" id="SM01227">
    <property type="entry name" value="GCK"/>
    <property type="match status" value="1"/>
</dbReference>
<proteinExistence type="predicted"/>
<evidence type="ECO:0000259" key="1">
    <source>
        <dbReference type="SMART" id="SM01227"/>
    </source>
</evidence>
<sequence>MEPGQDFHGEIWKTPVDIEQKYDNKVVFREEKECEFCDLMKEGACKETFIKWEKCVDEGKKNDENVIKKCSEVAIDLKKCMLANRDYYREFLLGSPPYIHEKEVFASKLIRNFEMRLVLYILVKFVLNLMFGYL</sequence>
<evidence type="ECO:0000313" key="3">
    <source>
        <dbReference type="Proteomes" id="UP000245207"/>
    </source>
</evidence>
<dbReference type="Gene3D" id="1.10.287.2900">
    <property type="match status" value="1"/>
</dbReference>
<accession>A0A2U1L5I4</accession>